<dbReference type="PANTHER" id="PTHR30483">
    <property type="entry name" value="LEUCINE-SPECIFIC-BINDING PROTEIN"/>
    <property type="match status" value="1"/>
</dbReference>
<evidence type="ECO:0000256" key="4">
    <source>
        <dbReference type="SAM" id="SignalP"/>
    </source>
</evidence>
<evidence type="ECO:0000313" key="6">
    <source>
        <dbReference type="EMBL" id="BAN00865.1"/>
    </source>
</evidence>
<evidence type="ECO:0000256" key="1">
    <source>
        <dbReference type="ARBA" id="ARBA00010062"/>
    </source>
</evidence>
<dbReference type="Pfam" id="PF13458">
    <property type="entry name" value="Peripla_BP_6"/>
    <property type="match status" value="1"/>
</dbReference>
<sequence>MKRTLKHLGVVCTLVIAAAACGSDDDASTSDDTAVATDPAETDAEPEATATTDGDTTSDDEAQSGDEAASTEASESTDTGDGDTADLAGDPVIVGFIGTTVGGSSSWDSSGLAFDAATAAVNDAGGIDGRPIEVQRCDDGGDPNVAVECMQTLIDDGAVAFVANYTQFGDAVNPEIIAAGHVVIGGFLFTGGDFGVPEVYATNGGAFVGGAGQFSACAAVGATGITAAYLDVPAGQQVPGLIEGVVKPAFPDVEFVSAEPLAVDLADFAPVAAKIISDGADCVMALSTTAQNNQLVQALRAQGFDGRITASGAVTTTAQAIADLGADADKMVIPHLYDHRSTGWDAYVAALAAVAPEQVPDDIGAGAWLSVLIAADVIAETGDDPAAITAGVTEVVVDYDTDGLTEAPLDWSVDGDNPLGLVNLRNVSSVPSEIIDGEEVISDAGFVSLFGG</sequence>
<evidence type="ECO:0000259" key="5">
    <source>
        <dbReference type="Pfam" id="PF13458"/>
    </source>
</evidence>
<dbReference type="EMBL" id="AP012057">
    <property type="protein sequence ID" value="BAN00865.1"/>
    <property type="molecule type" value="Genomic_DNA"/>
</dbReference>
<comment type="similarity">
    <text evidence="1">Belongs to the leucine-binding protein family.</text>
</comment>
<evidence type="ECO:0000313" key="7">
    <source>
        <dbReference type="Proteomes" id="UP000011863"/>
    </source>
</evidence>
<feature type="compositionally biased region" description="Low complexity" evidence="3">
    <location>
        <begin position="30"/>
        <end position="39"/>
    </location>
</feature>
<evidence type="ECO:0000256" key="2">
    <source>
        <dbReference type="ARBA" id="ARBA00022729"/>
    </source>
</evidence>
<dbReference type="OrthoDB" id="3205678at2"/>
<name>A0A6C7E6Q9_ILUCY</name>
<dbReference type="InterPro" id="IPR051010">
    <property type="entry name" value="BCAA_transport"/>
</dbReference>
<organism evidence="6 7">
    <name type="scientific">Ilumatobacter coccineus (strain NBRC 103263 / KCTC 29153 / YM16-304)</name>
    <dbReference type="NCBI Taxonomy" id="1313172"/>
    <lineage>
        <taxon>Bacteria</taxon>
        <taxon>Bacillati</taxon>
        <taxon>Actinomycetota</taxon>
        <taxon>Acidimicrobiia</taxon>
        <taxon>Acidimicrobiales</taxon>
        <taxon>Ilumatobacteraceae</taxon>
        <taxon>Ilumatobacter</taxon>
    </lineage>
</organism>
<dbReference type="AlphaFoldDB" id="A0A6C7E6Q9"/>
<dbReference type="InterPro" id="IPR028081">
    <property type="entry name" value="Leu-bd"/>
</dbReference>
<proteinExistence type="inferred from homology"/>
<dbReference type="RefSeq" id="WP_015440113.1">
    <property type="nucleotide sequence ID" value="NC_020520.1"/>
</dbReference>
<evidence type="ECO:0000256" key="3">
    <source>
        <dbReference type="SAM" id="MobiDB-lite"/>
    </source>
</evidence>
<keyword evidence="2 4" id="KW-0732">Signal</keyword>
<dbReference type="Proteomes" id="UP000011863">
    <property type="component" value="Chromosome"/>
</dbReference>
<dbReference type="SUPFAM" id="SSF53822">
    <property type="entry name" value="Periplasmic binding protein-like I"/>
    <property type="match status" value="1"/>
</dbReference>
<keyword evidence="7" id="KW-1185">Reference proteome</keyword>
<dbReference type="KEGG" id="aym:YM304_05510"/>
<feature type="domain" description="Leucine-binding protein" evidence="5">
    <location>
        <begin position="92"/>
        <end position="399"/>
    </location>
</feature>
<protein>
    <submittedName>
        <fullName evidence="6">Putative branched-chain amino acid ABC transporter branched-chain amino acid-binding protein</fullName>
    </submittedName>
</protein>
<feature type="region of interest" description="Disordered" evidence="3">
    <location>
        <begin position="23"/>
        <end position="86"/>
    </location>
</feature>
<accession>A0A6C7E6Q9</accession>
<dbReference type="InterPro" id="IPR028082">
    <property type="entry name" value="Peripla_BP_I"/>
</dbReference>
<feature type="signal peptide" evidence="4">
    <location>
        <begin position="1"/>
        <end position="22"/>
    </location>
</feature>
<feature type="chain" id="PRO_5039181875" evidence="4">
    <location>
        <begin position="23"/>
        <end position="452"/>
    </location>
</feature>
<reference evidence="6 7" key="1">
    <citation type="journal article" date="2013" name="Int. J. Syst. Evol. Microbiol.">
        <title>Ilumatobacter nonamiense sp. nov. and Ilumatobacter coccineum sp. nov., isolated from seashore sand.</title>
        <authorList>
            <person name="Matsumoto A."/>
            <person name="Kasai H."/>
            <person name="Matsuo Y."/>
            <person name="Shizuri Y."/>
            <person name="Ichikawa N."/>
            <person name="Fujita N."/>
            <person name="Omura S."/>
            <person name="Takahashi Y."/>
        </authorList>
    </citation>
    <scope>NUCLEOTIDE SEQUENCE [LARGE SCALE GENOMIC DNA]</scope>
    <source>
        <strain evidence="7">NBRC 103263 / KCTC 29153 / YM16-304</strain>
    </source>
</reference>
<dbReference type="PROSITE" id="PS51257">
    <property type="entry name" value="PROKAR_LIPOPROTEIN"/>
    <property type="match status" value="1"/>
</dbReference>
<gene>
    <name evidence="6" type="ORF">YM304_05510</name>
</gene>
<dbReference type="Gene3D" id="3.40.50.2300">
    <property type="match status" value="2"/>
</dbReference>
<dbReference type="PANTHER" id="PTHR30483:SF6">
    <property type="entry name" value="PERIPLASMIC BINDING PROTEIN OF ABC TRANSPORTER FOR NATURAL AMINO ACIDS"/>
    <property type="match status" value="1"/>
</dbReference>